<evidence type="ECO:0000256" key="1">
    <source>
        <dbReference type="SAM" id="SignalP"/>
    </source>
</evidence>
<accession>A0ABW1XMY3</accession>
<reference evidence="3" key="1">
    <citation type="journal article" date="2019" name="Int. J. Syst. Evol. Microbiol.">
        <title>The Global Catalogue of Microorganisms (GCM) 10K type strain sequencing project: providing services to taxonomists for standard genome sequencing and annotation.</title>
        <authorList>
            <consortium name="The Broad Institute Genomics Platform"/>
            <consortium name="The Broad Institute Genome Sequencing Center for Infectious Disease"/>
            <person name="Wu L."/>
            <person name="Ma J."/>
        </authorList>
    </citation>
    <scope>NUCLEOTIDE SEQUENCE [LARGE SCALE GENOMIC DNA]</scope>
    <source>
        <strain evidence="3">CGMCC 1.16031</strain>
    </source>
</reference>
<keyword evidence="3" id="KW-1185">Reference proteome</keyword>
<dbReference type="Proteomes" id="UP001596364">
    <property type="component" value="Unassembled WGS sequence"/>
</dbReference>
<dbReference type="InterPro" id="IPR036182">
    <property type="entry name" value="PCuAC_sf"/>
</dbReference>
<gene>
    <name evidence="2" type="ORF">ACFP85_10790</name>
</gene>
<evidence type="ECO:0000313" key="3">
    <source>
        <dbReference type="Proteomes" id="UP001596364"/>
    </source>
</evidence>
<feature type="chain" id="PRO_5047461727" evidence="1">
    <location>
        <begin position="18"/>
        <end position="147"/>
    </location>
</feature>
<feature type="signal peptide" evidence="1">
    <location>
        <begin position="1"/>
        <end position="17"/>
    </location>
</feature>
<dbReference type="Pfam" id="PF04314">
    <property type="entry name" value="PCuAC"/>
    <property type="match status" value="1"/>
</dbReference>
<dbReference type="RefSeq" id="WP_131259586.1">
    <property type="nucleotide sequence ID" value="NZ_JBHSUS010000001.1"/>
</dbReference>
<comment type="caution">
    <text evidence="2">The sequence shown here is derived from an EMBL/GenBank/DDBJ whole genome shotgun (WGS) entry which is preliminary data.</text>
</comment>
<evidence type="ECO:0000313" key="2">
    <source>
        <dbReference type="EMBL" id="MFC6440628.1"/>
    </source>
</evidence>
<dbReference type="EMBL" id="JBHSUS010000001">
    <property type="protein sequence ID" value="MFC6440628.1"/>
    <property type="molecule type" value="Genomic_DNA"/>
</dbReference>
<sequence length="147" mass="16144">MKKIWLVMLLSSFGVNAHVLFNNTQIRALPPGVPNTAAYFEVTNDTDTAITFVSGEADFAKRVEIHTHEQSGDMMQMRKLDSITVNAHETLVFQPGGLHVMLLGLTGSVKPGEHRQVTLISATGNRYSFTAVAVKPGETMSMHSHQH</sequence>
<dbReference type="InterPro" id="IPR058248">
    <property type="entry name" value="Lxx211020-like"/>
</dbReference>
<dbReference type="PANTHER" id="PTHR36302:SF1">
    <property type="entry name" value="COPPER CHAPERONE PCU(A)C"/>
    <property type="match status" value="1"/>
</dbReference>
<proteinExistence type="predicted"/>
<protein>
    <submittedName>
        <fullName evidence="2">Copper chaperone PCu(A)C</fullName>
    </submittedName>
</protein>
<dbReference type="Gene3D" id="2.60.40.1890">
    <property type="entry name" value="PCu(A)C copper chaperone"/>
    <property type="match status" value="1"/>
</dbReference>
<name>A0ABW1XMY3_9ALTE</name>
<dbReference type="InterPro" id="IPR007410">
    <property type="entry name" value="LpqE-like"/>
</dbReference>
<organism evidence="2 3">
    <name type="scientific">Pseudobowmanella zhangzhouensis</name>
    <dbReference type="NCBI Taxonomy" id="1537679"/>
    <lineage>
        <taxon>Bacteria</taxon>
        <taxon>Pseudomonadati</taxon>
        <taxon>Pseudomonadota</taxon>
        <taxon>Gammaproteobacteria</taxon>
        <taxon>Alteromonadales</taxon>
        <taxon>Alteromonadaceae</taxon>
    </lineage>
</organism>
<dbReference type="SUPFAM" id="SSF110087">
    <property type="entry name" value="DR1885-like metal-binding protein"/>
    <property type="match status" value="1"/>
</dbReference>
<keyword evidence="1" id="KW-0732">Signal</keyword>
<dbReference type="PANTHER" id="PTHR36302">
    <property type="entry name" value="BLR7088 PROTEIN"/>
    <property type="match status" value="1"/>
</dbReference>